<evidence type="ECO:0008006" key="3">
    <source>
        <dbReference type="Google" id="ProtNLM"/>
    </source>
</evidence>
<organism evidence="1 2">
    <name type="scientific">Araneus ventricosus</name>
    <name type="common">Orbweaver spider</name>
    <name type="synonym">Epeira ventricosa</name>
    <dbReference type="NCBI Taxonomy" id="182803"/>
    <lineage>
        <taxon>Eukaryota</taxon>
        <taxon>Metazoa</taxon>
        <taxon>Ecdysozoa</taxon>
        <taxon>Arthropoda</taxon>
        <taxon>Chelicerata</taxon>
        <taxon>Arachnida</taxon>
        <taxon>Araneae</taxon>
        <taxon>Araneomorphae</taxon>
        <taxon>Entelegynae</taxon>
        <taxon>Araneoidea</taxon>
        <taxon>Araneidae</taxon>
        <taxon>Araneus</taxon>
    </lineage>
</organism>
<dbReference type="EMBL" id="BGPR01001851">
    <property type="protein sequence ID" value="GBM63083.1"/>
    <property type="molecule type" value="Genomic_DNA"/>
</dbReference>
<evidence type="ECO:0000313" key="2">
    <source>
        <dbReference type="Proteomes" id="UP000499080"/>
    </source>
</evidence>
<proteinExistence type="predicted"/>
<accession>A0A4Y2HCR1</accession>
<dbReference type="Proteomes" id="UP000499080">
    <property type="component" value="Unassembled WGS sequence"/>
</dbReference>
<reference evidence="1 2" key="1">
    <citation type="journal article" date="2019" name="Sci. Rep.">
        <title>Orb-weaving spider Araneus ventricosus genome elucidates the spidroin gene catalogue.</title>
        <authorList>
            <person name="Kono N."/>
            <person name="Nakamura H."/>
            <person name="Ohtoshi R."/>
            <person name="Moran D.A.P."/>
            <person name="Shinohara A."/>
            <person name="Yoshida Y."/>
            <person name="Fujiwara M."/>
            <person name="Mori M."/>
            <person name="Tomita M."/>
            <person name="Arakawa K."/>
        </authorList>
    </citation>
    <scope>NUCLEOTIDE SEQUENCE [LARGE SCALE GENOMIC DNA]</scope>
</reference>
<gene>
    <name evidence="1" type="ORF">AVEN_68539_1</name>
</gene>
<name>A0A4Y2HCR1_ARAVE</name>
<sequence>MRRSHAGTAFRSPLWRCESIGQAKLPQNTVRKADGTLTATTEEALQELLNYHFPIDSHTGSQSHAQIRNTYRIPPCTSDDPMFRVQEMEAAVKNIRSKNAAGPDGLFGDIIKEAYAANKILLTDIFNK</sequence>
<protein>
    <recommendedName>
        <fullName evidence="3">Reverse transcriptase domain-containing protein</fullName>
    </recommendedName>
</protein>
<dbReference type="OrthoDB" id="411871at2759"/>
<comment type="caution">
    <text evidence="1">The sequence shown here is derived from an EMBL/GenBank/DDBJ whole genome shotgun (WGS) entry which is preliminary data.</text>
</comment>
<keyword evidence="2" id="KW-1185">Reference proteome</keyword>
<evidence type="ECO:0000313" key="1">
    <source>
        <dbReference type="EMBL" id="GBM63083.1"/>
    </source>
</evidence>
<dbReference type="AlphaFoldDB" id="A0A4Y2HCR1"/>